<evidence type="ECO:0000313" key="2">
    <source>
        <dbReference type="EMBL" id="KAG1304096.1"/>
    </source>
</evidence>
<accession>A0A9P6X2V2</accession>
<feature type="domain" description="Grh/CP2 DB" evidence="1">
    <location>
        <begin position="34"/>
        <end position="267"/>
    </location>
</feature>
<dbReference type="InterPro" id="IPR007604">
    <property type="entry name" value="CP2"/>
</dbReference>
<sequence length="295" mass="34027">MDNRPHFRHFSANDTIMKPLFYCQDNLFQPQKQRKLRFDIILEAATAIMQKTEESSMTYLNRGQLYVIGLNDSSGLDEVVTSTLSIDFHNASHRSISENYWKYWLTQQKQPDARALDIDLGQSIGILNVSLPSFDKISFSWNTRIGAKIYIRFKCLSTDFSRIKGVKGIPLRAQMENRWGTESESCYCKSNSKSLSLLYKESSPFTLFSQIPSEPKHHTRIMTAPQQQNIINYQDHLFISTNQFMTPPPLTEEETESLCTPLQVTPTDLYSIYFTPPPLPSDYFSQPKLACFDQE</sequence>
<comment type="caution">
    <text evidence="2">The sequence shown here is derived from an EMBL/GenBank/DDBJ whole genome shotgun (WGS) entry which is preliminary data.</text>
</comment>
<dbReference type="Pfam" id="PF04516">
    <property type="entry name" value="CP2"/>
    <property type="match status" value="1"/>
</dbReference>
<dbReference type="Proteomes" id="UP000716291">
    <property type="component" value="Unassembled WGS sequence"/>
</dbReference>
<gene>
    <name evidence="2" type="ORF">G6F64_009498</name>
</gene>
<protein>
    <recommendedName>
        <fullName evidence="1">Grh/CP2 DB domain-containing protein</fullName>
    </recommendedName>
</protein>
<evidence type="ECO:0000259" key="1">
    <source>
        <dbReference type="PROSITE" id="PS51968"/>
    </source>
</evidence>
<dbReference type="GO" id="GO:0001228">
    <property type="term" value="F:DNA-binding transcription activator activity, RNA polymerase II-specific"/>
    <property type="evidence" value="ECO:0007669"/>
    <property type="project" value="TreeGrafter"/>
</dbReference>
<dbReference type="GO" id="GO:0005634">
    <property type="term" value="C:nucleus"/>
    <property type="evidence" value="ECO:0007669"/>
    <property type="project" value="TreeGrafter"/>
</dbReference>
<reference evidence="2" key="1">
    <citation type="journal article" date="2020" name="Microb. Genom.">
        <title>Genetic diversity of clinical and environmental Mucorales isolates obtained from an investigation of mucormycosis cases among solid organ transplant recipients.</title>
        <authorList>
            <person name="Nguyen M.H."/>
            <person name="Kaul D."/>
            <person name="Muto C."/>
            <person name="Cheng S.J."/>
            <person name="Richter R.A."/>
            <person name="Bruno V.M."/>
            <person name="Liu G."/>
            <person name="Beyhan S."/>
            <person name="Sundermann A.J."/>
            <person name="Mounaud S."/>
            <person name="Pasculle A.W."/>
            <person name="Nierman W.C."/>
            <person name="Driscoll E."/>
            <person name="Cumbie R."/>
            <person name="Clancy C.J."/>
            <person name="Dupont C.L."/>
        </authorList>
    </citation>
    <scope>NUCLEOTIDE SEQUENCE</scope>
    <source>
        <strain evidence="2">GL11</strain>
    </source>
</reference>
<name>A0A9P6X2V2_RHIOR</name>
<dbReference type="OrthoDB" id="7680836at2759"/>
<dbReference type="PROSITE" id="PS51968">
    <property type="entry name" value="GRH_CP2_DB"/>
    <property type="match status" value="1"/>
</dbReference>
<organism evidence="2 3">
    <name type="scientific">Rhizopus oryzae</name>
    <name type="common">Mucormycosis agent</name>
    <name type="synonym">Rhizopus arrhizus var. delemar</name>
    <dbReference type="NCBI Taxonomy" id="64495"/>
    <lineage>
        <taxon>Eukaryota</taxon>
        <taxon>Fungi</taxon>
        <taxon>Fungi incertae sedis</taxon>
        <taxon>Mucoromycota</taxon>
        <taxon>Mucoromycotina</taxon>
        <taxon>Mucoromycetes</taxon>
        <taxon>Mucorales</taxon>
        <taxon>Mucorineae</taxon>
        <taxon>Rhizopodaceae</taxon>
        <taxon>Rhizopus</taxon>
    </lineage>
</organism>
<dbReference type="InterPro" id="IPR040167">
    <property type="entry name" value="TF_CP2-like"/>
</dbReference>
<dbReference type="PANTHER" id="PTHR11037">
    <property type="entry name" value="TRANSCRIPTION FACTOR CP2"/>
    <property type="match status" value="1"/>
</dbReference>
<evidence type="ECO:0000313" key="3">
    <source>
        <dbReference type="Proteomes" id="UP000716291"/>
    </source>
</evidence>
<dbReference type="EMBL" id="JAANQT010001743">
    <property type="protein sequence ID" value="KAG1304096.1"/>
    <property type="molecule type" value="Genomic_DNA"/>
</dbReference>
<dbReference type="GO" id="GO:0000978">
    <property type="term" value="F:RNA polymerase II cis-regulatory region sequence-specific DNA binding"/>
    <property type="evidence" value="ECO:0007669"/>
    <property type="project" value="TreeGrafter"/>
</dbReference>
<proteinExistence type="predicted"/>
<keyword evidence="3" id="KW-1185">Reference proteome</keyword>
<dbReference type="AlphaFoldDB" id="A0A9P6X2V2"/>
<dbReference type="PANTHER" id="PTHR11037:SF20">
    <property type="entry name" value="PROTEIN GRAINYHEAD"/>
    <property type="match status" value="1"/>
</dbReference>